<dbReference type="Gene3D" id="3.30.1950.10">
    <property type="entry name" value="wza like domain"/>
    <property type="match status" value="1"/>
</dbReference>
<dbReference type="InterPro" id="IPR054765">
    <property type="entry name" value="SLBB_dom"/>
</dbReference>
<keyword evidence="13" id="KW-0998">Cell outer membrane</keyword>
<evidence type="ECO:0000259" key="16">
    <source>
        <dbReference type="Pfam" id="PF02563"/>
    </source>
</evidence>
<evidence type="ECO:0000256" key="3">
    <source>
        <dbReference type="ARBA" id="ARBA00022448"/>
    </source>
</evidence>
<keyword evidence="11" id="KW-0472">Membrane</keyword>
<dbReference type="Pfam" id="PF22461">
    <property type="entry name" value="SLBB_2"/>
    <property type="match status" value="1"/>
</dbReference>
<comment type="subcellular location">
    <subcellularLocation>
        <location evidence="1">Cell outer membrane</location>
        <topology evidence="1">Multi-pass membrane protein</topology>
    </subcellularLocation>
</comment>
<evidence type="ECO:0000256" key="8">
    <source>
        <dbReference type="ARBA" id="ARBA00023047"/>
    </source>
</evidence>
<dbReference type="InterPro" id="IPR003715">
    <property type="entry name" value="Poly_export_N"/>
</dbReference>
<evidence type="ECO:0000256" key="1">
    <source>
        <dbReference type="ARBA" id="ARBA00004571"/>
    </source>
</evidence>
<keyword evidence="20" id="KW-1185">Reference proteome</keyword>
<keyword evidence="12" id="KW-0564">Palmitate</keyword>
<keyword evidence="9" id="KW-0406">Ion transport</keyword>
<protein>
    <submittedName>
        <fullName evidence="19">Polysaccharide biosynthesis/export family protein</fullName>
    </submittedName>
</protein>
<evidence type="ECO:0000256" key="10">
    <source>
        <dbReference type="ARBA" id="ARBA00023114"/>
    </source>
</evidence>
<keyword evidence="10" id="KW-0626">Porin</keyword>
<keyword evidence="3" id="KW-0813">Transport</keyword>
<evidence type="ECO:0000256" key="14">
    <source>
        <dbReference type="ARBA" id="ARBA00023288"/>
    </source>
</evidence>
<dbReference type="Gene3D" id="3.10.560.10">
    <property type="entry name" value="Outer membrane lipoprotein wza domain like"/>
    <property type="match status" value="2"/>
</dbReference>
<evidence type="ECO:0000256" key="5">
    <source>
        <dbReference type="ARBA" id="ARBA00022597"/>
    </source>
</evidence>
<evidence type="ECO:0000256" key="11">
    <source>
        <dbReference type="ARBA" id="ARBA00023136"/>
    </source>
</evidence>
<dbReference type="RefSeq" id="WP_345534099.1">
    <property type="nucleotide sequence ID" value="NZ_BAABLD010000015.1"/>
</dbReference>
<accession>A0ABP9R0B8</accession>
<keyword evidence="7 15" id="KW-0732">Signal</keyword>
<feature type="chain" id="PRO_5047477568" evidence="15">
    <location>
        <begin position="23"/>
        <end position="267"/>
    </location>
</feature>
<evidence type="ECO:0000259" key="17">
    <source>
        <dbReference type="Pfam" id="PF10531"/>
    </source>
</evidence>
<gene>
    <name evidence="19" type="ORF">GCM10025770_31860</name>
</gene>
<evidence type="ECO:0000313" key="20">
    <source>
        <dbReference type="Proteomes" id="UP001500547"/>
    </source>
</evidence>
<keyword evidence="5" id="KW-0762">Sugar transport</keyword>
<sequence length="267" mass="28933">MQSLKKLLALLALCCLSLAAQAQQAPREYLLGAGDVIRINVFQNQDLTTEARVSEGGNITLPLVGTFKVGGLTSQGAEQKIAQLLKDGGFILKPQVTVLLLQARGSQVAVLGQVNRPGRYPLETANMRFSDMLATAGGVAQTGSDTVVLTGTREGRYFRQEIDITSLFTTGDGSSDIVLQSGDAIFVPRAPMFYIYGEVQRPGSFRVERNMTVMQALATGGGMTQRGTLRGLQVHRRDASGKQQIIQPKMDDILQPDDVIYVREAIF</sequence>
<dbReference type="NCBIfam" id="TIGR03028">
    <property type="entry name" value="EpsE"/>
    <property type="match status" value="1"/>
</dbReference>
<keyword evidence="8" id="KW-0625">Polysaccharide transport</keyword>
<feature type="domain" description="SLBB" evidence="18">
    <location>
        <begin position="107"/>
        <end position="187"/>
    </location>
</feature>
<evidence type="ECO:0000256" key="2">
    <source>
        <dbReference type="ARBA" id="ARBA00009450"/>
    </source>
</evidence>
<evidence type="ECO:0000256" key="13">
    <source>
        <dbReference type="ARBA" id="ARBA00023237"/>
    </source>
</evidence>
<reference evidence="20" key="1">
    <citation type="journal article" date="2019" name="Int. J. Syst. Evol. Microbiol.">
        <title>The Global Catalogue of Microorganisms (GCM) 10K type strain sequencing project: providing services to taxonomists for standard genome sequencing and annotation.</title>
        <authorList>
            <consortium name="The Broad Institute Genomics Platform"/>
            <consortium name="The Broad Institute Genome Sequencing Center for Infectious Disease"/>
            <person name="Wu L."/>
            <person name="Ma J."/>
        </authorList>
    </citation>
    <scope>NUCLEOTIDE SEQUENCE [LARGE SCALE GENOMIC DNA]</scope>
    <source>
        <strain evidence="20">JCM 18715</strain>
    </source>
</reference>
<dbReference type="PANTHER" id="PTHR33619">
    <property type="entry name" value="POLYSACCHARIDE EXPORT PROTEIN GFCE-RELATED"/>
    <property type="match status" value="1"/>
</dbReference>
<evidence type="ECO:0000256" key="9">
    <source>
        <dbReference type="ARBA" id="ARBA00023065"/>
    </source>
</evidence>
<comment type="similarity">
    <text evidence="2">Belongs to the BexD/CtrA/VexA family.</text>
</comment>
<dbReference type="Pfam" id="PF10531">
    <property type="entry name" value="SLBB"/>
    <property type="match status" value="1"/>
</dbReference>
<name>A0ABP9R0B8_9RHOO</name>
<dbReference type="InterPro" id="IPR049712">
    <property type="entry name" value="Poly_export"/>
</dbReference>
<keyword evidence="14" id="KW-0449">Lipoprotein</keyword>
<evidence type="ECO:0000256" key="4">
    <source>
        <dbReference type="ARBA" id="ARBA00022452"/>
    </source>
</evidence>
<dbReference type="Pfam" id="PF02563">
    <property type="entry name" value="Poly_export"/>
    <property type="match status" value="1"/>
</dbReference>
<evidence type="ECO:0000256" key="6">
    <source>
        <dbReference type="ARBA" id="ARBA00022692"/>
    </source>
</evidence>
<dbReference type="EMBL" id="BAABLD010000015">
    <property type="protein sequence ID" value="GAA5169821.1"/>
    <property type="molecule type" value="Genomic_DNA"/>
</dbReference>
<comment type="caution">
    <text evidence="19">The sequence shown here is derived from an EMBL/GenBank/DDBJ whole genome shotgun (WGS) entry which is preliminary data.</text>
</comment>
<dbReference type="Proteomes" id="UP001500547">
    <property type="component" value="Unassembled WGS sequence"/>
</dbReference>
<evidence type="ECO:0000256" key="12">
    <source>
        <dbReference type="ARBA" id="ARBA00023139"/>
    </source>
</evidence>
<dbReference type="PANTHER" id="PTHR33619:SF3">
    <property type="entry name" value="POLYSACCHARIDE EXPORT PROTEIN GFCE-RELATED"/>
    <property type="match status" value="1"/>
</dbReference>
<keyword evidence="4" id="KW-1134">Transmembrane beta strand</keyword>
<dbReference type="InterPro" id="IPR019554">
    <property type="entry name" value="Soluble_ligand-bd"/>
</dbReference>
<evidence type="ECO:0000313" key="19">
    <source>
        <dbReference type="EMBL" id="GAA5169821.1"/>
    </source>
</evidence>
<dbReference type="InterPro" id="IPR017478">
    <property type="entry name" value="Polysacc_export_EpsE"/>
</dbReference>
<keyword evidence="6" id="KW-0812">Transmembrane</keyword>
<feature type="signal peptide" evidence="15">
    <location>
        <begin position="1"/>
        <end position="22"/>
    </location>
</feature>
<evidence type="ECO:0000256" key="7">
    <source>
        <dbReference type="ARBA" id="ARBA00022729"/>
    </source>
</evidence>
<feature type="domain" description="Soluble ligand binding" evidence="17">
    <location>
        <begin position="192"/>
        <end position="245"/>
    </location>
</feature>
<organism evidence="19 20">
    <name type="scientific">Viridibacterium curvum</name>
    <dbReference type="NCBI Taxonomy" id="1101404"/>
    <lineage>
        <taxon>Bacteria</taxon>
        <taxon>Pseudomonadati</taxon>
        <taxon>Pseudomonadota</taxon>
        <taxon>Betaproteobacteria</taxon>
        <taxon>Rhodocyclales</taxon>
        <taxon>Rhodocyclaceae</taxon>
        <taxon>Viridibacterium</taxon>
    </lineage>
</organism>
<evidence type="ECO:0000259" key="18">
    <source>
        <dbReference type="Pfam" id="PF22461"/>
    </source>
</evidence>
<evidence type="ECO:0000256" key="15">
    <source>
        <dbReference type="SAM" id="SignalP"/>
    </source>
</evidence>
<proteinExistence type="inferred from homology"/>
<feature type="domain" description="Polysaccharide export protein N-terminal" evidence="16">
    <location>
        <begin position="24"/>
        <end position="100"/>
    </location>
</feature>